<protein>
    <submittedName>
        <fullName evidence="2">AbrB/MazE/SpoVT family DNA-binding domain-containing protein</fullName>
    </submittedName>
</protein>
<dbReference type="NCBIfam" id="TIGR01439">
    <property type="entry name" value="lp_hng_hel_AbrB"/>
    <property type="match status" value="1"/>
</dbReference>
<dbReference type="Proteomes" id="UP000509301">
    <property type="component" value="Chromosome"/>
</dbReference>
<dbReference type="AlphaFoldDB" id="A0A6N0NZL2"/>
<dbReference type="KEGG" id="mten:GWK48_10750"/>
<keyword evidence="3" id="KW-1185">Reference proteome</keyword>
<name>A0A6N0NZL2_9CREN</name>
<evidence type="ECO:0000313" key="3">
    <source>
        <dbReference type="Proteomes" id="UP000509301"/>
    </source>
</evidence>
<accession>A0A6N0NZL2</accession>
<dbReference type="GeneID" id="55642427"/>
<keyword evidence="2" id="KW-0238">DNA-binding</keyword>
<dbReference type="InterPro" id="IPR007159">
    <property type="entry name" value="SpoVT-AbrB_dom"/>
</dbReference>
<dbReference type="EMBL" id="CP049074">
    <property type="protein sequence ID" value="QKR00798.1"/>
    <property type="molecule type" value="Genomic_DNA"/>
</dbReference>
<dbReference type="Gene3D" id="2.10.260.10">
    <property type="match status" value="1"/>
</dbReference>
<sequence length="87" mass="10179">MWVTEWVNMGEEIVTMDERGRITIPKEIRDAMKTKKLKVKLEGQNIVLEPVIEDVDKYYGFFRKDIGDIDVDKVLHESLSESMGYDL</sequence>
<organism evidence="2 3">
    <name type="scientific">Metallosphaera tengchongensis</name>
    <dbReference type="NCBI Taxonomy" id="1532350"/>
    <lineage>
        <taxon>Archaea</taxon>
        <taxon>Thermoproteota</taxon>
        <taxon>Thermoprotei</taxon>
        <taxon>Sulfolobales</taxon>
        <taxon>Sulfolobaceae</taxon>
        <taxon>Metallosphaera</taxon>
    </lineage>
</organism>
<dbReference type="SMART" id="SM00966">
    <property type="entry name" value="SpoVT_AbrB"/>
    <property type="match status" value="1"/>
</dbReference>
<dbReference type="RefSeq" id="WP_246263817.1">
    <property type="nucleotide sequence ID" value="NZ_CP049074.1"/>
</dbReference>
<dbReference type="InterPro" id="IPR037914">
    <property type="entry name" value="SpoVT-AbrB_sf"/>
</dbReference>
<evidence type="ECO:0000259" key="1">
    <source>
        <dbReference type="PROSITE" id="PS51740"/>
    </source>
</evidence>
<proteinExistence type="predicted"/>
<evidence type="ECO:0000313" key="2">
    <source>
        <dbReference type="EMBL" id="QKR00798.1"/>
    </source>
</evidence>
<reference evidence="2 3" key="1">
    <citation type="submission" date="2020-02" db="EMBL/GenBank/DDBJ databases">
        <title>Comparative genome analysis reveals the metabolism and evolution of the thermophilic archaeal genus Metallosphaera.</title>
        <authorList>
            <person name="Jiang C."/>
        </authorList>
    </citation>
    <scope>NUCLEOTIDE SEQUENCE [LARGE SCALE GENOMIC DNA]</scope>
    <source>
        <strain evidence="2 3">Ric-A</strain>
    </source>
</reference>
<feature type="domain" description="SpoVT-AbrB" evidence="1">
    <location>
        <begin position="11"/>
        <end position="53"/>
    </location>
</feature>
<dbReference type="Pfam" id="PF04014">
    <property type="entry name" value="MazE_antitoxin"/>
    <property type="match status" value="1"/>
</dbReference>
<dbReference type="GO" id="GO:0003677">
    <property type="term" value="F:DNA binding"/>
    <property type="evidence" value="ECO:0007669"/>
    <property type="project" value="UniProtKB-KW"/>
</dbReference>
<gene>
    <name evidence="2" type="ORF">GWK48_10750</name>
</gene>
<dbReference type="SUPFAM" id="SSF89447">
    <property type="entry name" value="AbrB/MazE/MraZ-like"/>
    <property type="match status" value="1"/>
</dbReference>
<dbReference type="PROSITE" id="PS51740">
    <property type="entry name" value="SPOVT_ABRB"/>
    <property type="match status" value="1"/>
</dbReference>